<dbReference type="Gene3D" id="3.30.1480.10">
    <property type="entry name" value="NusA, N-terminal domain"/>
    <property type="match status" value="1"/>
</dbReference>
<dbReference type="GO" id="GO:0003700">
    <property type="term" value="F:DNA-binding transcription factor activity"/>
    <property type="evidence" value="ECO:0007669"/>
    <property type="project" value="InterPro"/>
</dbReference>
<accession>A0A0H5Q3S5</accession>
<sequence length="158" mass="16124">MAKRVTKKNVNSNEMDGKEFFEAIHQIEQEKGIKPGYMLEKVTQALLSAYRRDHEGVGDNLVMEADEEAVIKIVPALVVIGVVAPGHLSGGGAGAVGAGGAAGDRRISAGGPGGVGVIVSGGLVGAAGGQGPQHGEGQGQSRNTFLHPKNPPAVYFST</sequence>
<proteinExistence type="predicted"/>
<dbReference type="EMBL" id="LN853491">
    <property type="protein sequence ID" value="CRY96054.1"/>
    <property type="molecule type" value="Genomic_DNA"/>
</dbReference>
<dbReference type="GO" id="GO:0031554">
    <property type="term" value="P:regulation of termination of DNA-templated transcription"/>
    <property type="evidence" value="ECO:0007669"/>
    <property type="project" value="InterPro"/>
</dbReference>
<feature type="region of interest" description="Disordered" evidence="1">
    <location>
        <begin position="127"/>
        <end position="158"/>
    </location>
</feature>
<dbReference type="InterPro" id="IPR036555">
    <property type="entry name" value="NusA_N_sf"/>
</dbReference>
<evidence type="ECO:0000256" key="1">
    <source>
        <dbReference type="SAM" id="MobiDB-lite"/>
    </source>
</evidence>
<dbReference type="AlphaFoldDB" id="A0A0H5Q3S5"/>
<name>A0A0H5Q3S5_9ZZZZ</name>
<feature type="domain" description="Transcription factor NusA N-terminal" evidence="2">
    <location>
        <begin position="19"/>
        <end position="69"/>
    </location>
</feature>
<reference evidence="3" key="1">
    <citation type="submission" date="2015-06" db="EMBL/GenBank/DDBJ databases">
        <authorList>
            <person name="Joergensen T."/>
        </authorList>
    </citation>
    <scope>NUCLEOTIDE SEQUENCE</scope>
    <source>
        <strain evidence="3">RGFK0890</strain>
    </source>
</reference>
<evidence type="ECO:0000313" key="3">
    <source>
        <dbReference type="EMBL" id="CRY96054.1"/>
    </source>
</evidence>
<dbReference type="SUPFAM" id="SSF69705">
    <property type="entry name" value="Transcription factor NusA, N-terminal domain"/>
    <property type="match status" value="1"/>
</dbReference>
<protein>
    <recommendedName>
        <fullName evidence="2">Transcription factor NusA N-terminal domain-containing protein</fullName>
    </recommendedName>
</protein>
<evidence type="ECO:0000259" key="2">
    <source>
        <dbReference type="Pfam" id="PF08529"/>
    </source>
</evidence>
<reference evidence="3" key="2">
    <citation type="submission" date="2015-07" db="EMBL/GenBank/DDBJ databases">
        <title>Plasmids, circular viruses and viroids from rat gut.</title>
        <authorList>
            <person name="Jorgensen T.J."/>
            <person name="Hansen M.A."/>
            <person name="Xu Z."/>
            <person name="Tabak M.A."/>
            <person name="Sorensen S.J."/>
            <person name="Hansen L.H."/>
        </authorList>
    </citation>
    <scope>NUCLEOTIDE SEQUENCE</scope>
    <source>
        <strain evidence="3">RGFK0890</strain>
    </source>
</reference>
<feature type="compositionally biased region" description="Gly residues" evidence="1">
    <location>
        <begin position="127"/>
        <end position="138"/>
    </location>
</feature>
<dbReference type="Pfam" id="PF08529">
    <property type="entry name" value="NusA_N"/>
    <property type="match status" value="1"/>
</dbReference>
<organism evidence="3">
    <name type="scientific">uncultured prokaryote</name>
    <dbReference type="NCBI Taxonomy" id="198431"/>
    <lineage>
        <taxon>unclassified sequences</taxon>
        <taxon>environmental samples</taxon>
    </lineage>
</organism>
<dbReference type="InterPro" id="IPR013735">
    <property type="entry name" value="TF_NusA_N"/>
</dbReference>